<evidence type="ECO:0000313" key="4">
    <source>
        <dbReference type="EMBL" id="MEZ0451598.1"/>
    </source>
</evidence>
<gene>
    <name evidence="4" type="ORF">ABTW24_08335</name>
    <name evidence="5" type="ORF">NCTC11429_05214</name>
</gene>
<accession>A0A4U9W874</accession>
<dbReference type="Proteomes" id="UP001566204">
    <property type="component" value="Unassembled WGS sequence"/>
</dbReference>
<evidence type="ECO:0000259" key="2">
    <source>
        <dbReference type="Pfam" id="PF12866"/>
    </source>
</evidence>
<dbReference type="KEGG" id="stha:NCTC11429_05214"/>
<dbReference type="Proteomes" id="UP000308196">
    <property type="component" value="Chromosome"/>
</dbReference>
<evidence type="ECO:0000313" key="6">
    <source>
        <dbReference type="Proteomes" id="UP000308196"/>
    </source>
</evidence>
<feature type="domain" description="DUF3823" evidence="3">
    <location>
        <begin position="121"/>
        <end position="227"/>
    </location>
</feature>
<reference evidence="4 7" key="2">
    <citation type="submission" date="2024-06" db="EMBL/GenBank/DDBJ databases">
        <title>Soil Sphingobacterium thalpophilum.</title>
        <authorList>
            <person name="Yang J."/>
            <person name="Li J."/>
        </authorList>
    </citation>
    <scope>NUCLEOTIDE SEQUENCE [LARGE SCALE GENOMIC DNA]</scope>
    <source>
        <strain evidence="4 7">22g91tb</strain>
    </source>
</reference>
<keyword evidence="7" id="KW-1185">Reference proteome</keyword>
<feature type="signal peptide" evidence="1">
    <location>
        <begin position="1"/>
        <end position="19"/>
    </location>
</feature>
<dbReference type="EMBL" id="JBEOQB010000002">
    <property type="protein sequence ID" value="MEZ0451598.1"/>
    <property type="molecule type" value="Genomic_DNA"/>
</dbReference>
<dbReference type="GeneID" id="78465755"/>
<keyword evidence="1" id="KW-0732">Signal</keyword>
<evidence type="ECO:0000313" key="5">
    <source>
        <dbReference type="EMBL" id="VTR55026.1"/>
    </source>
</evidence>
<dbReference type="PROSITE" id="PS51257">
    <property type="entry name" value="PROKAR_LIPOPROTEIN"/>
    <property type="match status" value="1"/>
</dbReference>
<organism evidence="5 6">
    <name type="scientific">Sphingobacterium thalpophilum</name>
    <dbReference type="NCBI Taxonomy" id="259"/>
    <lineage>
        <taxon>Bacteria</taxon>
        <taxon>Pseudomonadati</taxon>
        <taxon>Bacteroidota</taxon>
        <taxon>Sphingobacteriia</taxon>
        <taxon>Sphingobacteriales</taxon>
        <taxon>Sphingobacteriaceae</taxon>
        <taxon>Sphingobacterium</taxon>
    </lineage>
</organism>
<sequence length="231" mass="25438">MKIKILKIYAIVFSLTLTACEYDNFETPKSVLSGQITHGGAAVQIRNNGPELELWQDGFALRSKISVYADQNGHFSAELFDGRYKLTRLSNAPWLQQPTDTILVEVKGNTTINVPVTPYFSVPNVSASFSGNAVTCGFEVSKVLESAQVDDVRLFISTTTIVDNVNNEQNEGFNLANLAFGQSMSMTASLNDLLLRKAAKLNIDQLFVRIGVRSKSAGEYNFSSVEKIKIK</sequence>
<dbReference type="InterPro" id="IPR024278">
    <property type="entry name" value="DUF3823_N"/>
</dbReference>
<evidence type="ECO:0000259" key="3">
    <source>
        <dbReference type="Pfam" id="PF18003"/>
    </source>
</evidence>
<dbReference type="RefSeq" id="WP_028068652.1">
    <property type="nucleotide sequence ID" value="NZ_JBEOQA010000001.1"/>
</dbReference>
<feature type="chain" id="PRO_5020275049" evidence="1">
    <location>
        <begin position="20"/>
        <end position="231"/>
    </location>
</feature>
<dbReference type="STRING" id="1123265.GCA_000686625_00552"/>
<feature type="domain" description="DUF3823" evidence="2">
    <location>
        <begin position="30"/>
        <end position="117"/>
    </location>
</feature>
<reference evidence="5 6" key="1">
    <citation type="submission" date="2019-05" db="EMBL/GenBank/DDBJ databases">
        <authorList>
            <consortium name="Pathogen Informatics"/>
        </authorList>
    </citation>
    <scope>NUCLEOTIDE SEQUENCE [LARGE SCALE GENOMIC DNA]</scope>
    <source>
        <strain evidence="5 6">NCTC11429</strain>
    </source>
</reference>
<dbReference type="Pfam" id="PF12866">
    <property type="entry name" value="DUF3823"/>
    <property type="match status" value="1"/>
</dbReference>
<dbReference type="InterPro" id="IPR041186">
    <property type="entry name" value="DUF3823_C"/>
</dbReference>
<name>A0A4U9W874_9SPHI</name>
<evidence type="ECO:0000313" key="7">
    <source>
        <dbReference type="Proteomes" id="UP001566204"/>
    </source>
</evidence>
<dbReference type="EMBL" id="LR590484">
    <property type="protein sequence ID" value="VTR55026.1"/>
    <property type="molecule type" value="Genomic_DNA"/>
</dbReference>
<proteinExistence type="predicted"/>
<dbReference type="Gene3D" id="2.60.40.1120">
    <property type="entry name" value="Carboxypeptidase-like, regulatory domain"/>
    <property type="match status" value="1"/>
</dbReference>
<protein>
    <submittedName>
        <fullName evidence="4">DUF3823 domain-containing protein</fullName>
    </submittedName>
    <submittedName>
        <fullName evidence="5">Protein of uncharacterized function (DUF3823)</fullName>
    </submittedName>
</protein>
<evidence type="ECO:0000256" key="1">
    <source>
        <dbReference type="SAM" id="SignalP"/>
    </source>
</evidence>
<dbReference type="Gene3D" id="2.60.40.2060">
    <property type="match status" value="1"/>
</dbReference>
<dbReference type="Pfam" id="PF18003">
    <property type="entry name" value="DUF3823_C"/>
    <property type="match status" value="1"/>
</dbReference>
<dbReference type="AlphaFoldDB" id="A0A4U9W874"/>